<dbReference type="RefSeq" id="XP_022150380.1">
    <property type="nucleotide sequence ID" value="XM_022294688.1"/>
</dbReference>
<dbReference type="InterPro" id="IPR055267">
    <property type="entry name" value="Aerolysin-like_C"/>
</dbReference>
<dbReference type="SMART" id="SM00791">
    <property type="entry name" value="Agglutinin"/>
    <property type="match status" value="2"/>
</dbReference>
<dbReference type="KEGG" id="mcha:111018556"/>
<dbReference type="SUPFAM" id="SSF56973">
    <property type="entry name" value="Aerolisin/ETX pore-forming domain"/>
    <property type="match status" value="1"/>
</dbReference>
<gene>
    <name evidence="5" type="primary">LOC111018556</name>
</gene>
<dbReference type="PANTHER" id="PTHR39244">
    <property type="entry name" value="NATTERIN-4"/>
    <property type="match status" value="1"/>
</dbReference>
<evidence type="ECO:0000256" key="1">
    <source>
        <dbReference type="ARBA" id="ARBA00009831"/>
    </source>
</evidence>
<organism evidence="4 5">
    <name type="scientific">Momordica charantia</name>
    <name type="common">Bitter gourd</name>
    <name type="synonym">Balsam pear</name>
    <dbReference type="NCBI Taxonomy" id="3673"/>
    <lineage>
        <taxon>Eukaryota</taxon>
        <taxon>Viridiplantae</taxon>
        <taxon>Streptophyta</taxon>
        <taxon>Embryophyta</taxon>
        <taxon>Tracheophyta</taxon>
        <taxon>Spermatophyta</taxon>
        <taxon>Magnoliopsida</taxon>
        <taxon>eudicotyledons</taxon>
        <taxon>Gunneridae</taxon>
        <taxon>Pentapetalae</taxon>
        <taxon>rosids</taxon>
        <taxon>fabids</taxon>
        <taxon>Cucurbitales</taxon>
        <taxon>Cucurbitaceae</taxon>
        <taxon>Momordiceae</taxon>
        <taxon>Momordica</taxon>
    </lineage>
</organism>
<dbReference type="OrthoDB" id="687775at2759"/>
<dbReference type="CDD" id="cd00257">
    <property type="entry name" value="beta-trefoil_FSCN-like"/>
    <property type="match status" value="1"/>
</dbReference>
<dbReference type="PANTHER" id="PTHR39244:SF5">
    <property type="entry name" value="NATTERIN-3-LIKE"/>
    <property type="match status" value="1"/>
</dbReference>
<feature type="domain" description="Agglutinin" evidence="3">
    <location>
        <begin position="158"/>
        <end position="295"/>
    </location>
</feature>
<dbReference type="Gene3D" id="2.170.15.10">
    <property type="entry name" value="Proaerolysin, chain A, domain 3"/>
    <property type="match status" value="1"/>
</dbReference>
<dbReference type="GeneID" id="111018556"/>
<sequence length="470" mass="53154">MVYLPRYVAFKSKFHGLYLRYVNDEASSIHTFLASSEENVVSPYTKFELETANCDSSLVNIRCCYNNKYLVSLSSDSSFIAAKAEKIEEDKSKWACTLFKPIYDSAEKAYRFRHIYLGFDIYLLRITPVYTNCLVADSSGTCVKLCDLNTIIDWETLVTLPKHVAFKGDNGCYLRARWMNDYGFLEFETTDIGDPAVPMETFTTKDGSIRIKSNYIGKFWRRCHILNSILAESTDVTNIDSNTLFWPTKIDNNTIALRNLGNNCFVKRSSYPLVVNGLRPLVRTIDQYSKFQIEEAVISRDIYDVHFRPSDARIYDQSLLVMATGTATNKTEVPNTVGLRLKYTDTKSSTWNASVSLKLGVKTKIQTKIPFFVGGEVEISAEFSGAYQWGKSVTKSRDLETTYHVTVPPMTSLIVSLLATQGTCDVPYSYTQRDVLIDGEIATSHLDDGVYSGTSCYNFTYQTKKIPMPA</sequence>
<dbReference type="Pfam" id="PF07468">
    <property type="entry name" value="Agglutinin"/>
    <property type="match status" value="2"/>
</dbReference>
<evidence type="ECO:0000313" key="4">
    <source>
        <dbReference type="Proteomes" id="UP000504603"/>
    </source>
</evidence>
<name>A0A6J1D8B5_MOMCH</name>
<dbReference type="AlphaFoldDB" id="A0A6J1D8B5"/>
<dbReference type="SUPFAM" id="SSF50382">
    <property type="entry name" value="Agglutinin"/>
    <property type="match status" value="2"/>
</dbReference>
<dbReference type="InterPro" id="IPR053237">
    <property type="entry name" value="Natterin_C"/>
</dbReference>
<proteinExistence type="inferred from homology"/>
<evidence type="ECO:0000313" key="5">
    <source>
        <dbReference type="RefSeq" id="XP_022150380.1"/>
    </source>
</evidence>
<dbReference type="CDD" id="cd20216">
    <property type="entry name" value="PFM_HFR-2-like"/>
    <property type="match status" value="1"/>
</dbReference>
<keyword evidence="4" id="KW-1185">Reference proteome</keyword>
<comment type="similarity">
    <text evidence="1">Belongs to the aerolysin family.</text>
</comment>
<dbReference type="Proteomes" id="UP000504603">
    <property type="component" value="Unplaced"/>
</dbReference>
<dbReference type="InterPro" id="IPR008998">
    <property type="entry name" value="Agglutinin"/>
</dbReference>
<protein>
    <submittedName>
        <fullName evidence="5">Uncharacterized protein LOC111018556</fullName>
    </submittedName>
</protein>
<feature type="domain" description="Agglutinin" evidence="3">
    <location>
        <begin position="2"/>
        <end position="153"/>
    </location>
</feature>
<dbReference type="Pfam" id="PF01117">
    <property type="entry name" value="Aerolysin"/>
    <property type="match status" value="1"/>
</dbReference>
<keyword evidence="2" id="KW-1015">Disulfide bond</keyword>
<dbReference type="Gene3D" id="2.80.10.50">
    <property type="match status" value="2"/>
</dbReference>
<evidence type="ECO:0000259" key="3">
    <source>
        <dbReference type="SMART" id="SM00791"/>
    </source>
</evidence>
<dbReference type="InterPro" id="IPR036242">
    <property type="entry name" value="Agglutinin_dom_sf"/>
</dbReference>
<accession>A0A6J1D8B5</accession>
<reference evidence="5" key="1">
    <citation type="submission" date="2025-08" db="UniProtKB">
        <authorList>
            <consortium name="RefSeq"/>
        </authorList>
    </citation>
    <scope>IDENTIFICATION</scope>
    <source>
        <strain evidence="5">OHB3-1</strain>
    </source>
</reference>
<evidence type="ECO:0000256" key="2">
    <source>
        <dbReference type="ARBA" id="ARBA00023157"/>
    </source>
</evidence>